<feature type="region of interest" description="Disordered" evidence="1">
    <location>
        <begin position="137"/>
        <end position="157"/>
    </location>
</feature>
<dbReference type="PANTHER" id="PTHR13504:SF38">
    <property type="entry name" value="FIDO DOMAIN-CONTAINING PROTEIN"/>
    <property type="match status" value="1"/>
</dbReference>
<dbReference type="Gene3D" id="1.10.3290.10">
    <property type="entry name" value="Fido-like domain"/>
    <property type="match status" value="1"/>
</dbReference>
<feature type="compositionally biased region" description="Basic and acidic residues" evidence="1">
    <location>
        <begin position="137"/>
        <end position="146"/>
    </location>
</feature>
<accession>A0ABU9Z7C9</accession>
<proteinExistence type="predicted"/>
<dbReference type="InterPro" id="IPR003812">
    <property type="entry name" value="Fido"/>
</dbReference>
<sequence>MASGTYEADERLRRCFRPDVPTPPRLEDVTDLLDPALDALRQFDRRLSEWPNRGVVGKLFARLDAVHSSGAEGSTTTFTDLMEYESSLRSAPDPEDAASVAACAEAFAEGVEGDLPGTVLRLHRRLFERNRDHMKSAGAGRWKERTNGTTDDDAPGGTFYYTRPASLKAALAEWRDFTLAEDPKLPELVRQCLSHWMFEHIHPVPDGNGRIGRLLIPIVARDKGLTRMPCAFVAEAVHEDQQLYIESLKAARRSSDWTGWTRLMLGFVERTASANLGRLDRLAAIRREWEEAVSGARKDSVVHRLVPFALTRPVFTIQDAVTEIGATFASVNTAAGRMVEAGILSIEQGRRRDRLFQADAVLDCFDRFRAPRREAEPEAADAFGP</sequence>
<name>A0ABU9Z7C9_9HYPH</name>
<reference evidence="3 4" key="1">
    <citation type="journal article" date="2023" name="PLoS ONE">
        <title>Complete genome assembly of Hawai'i environmental nontuberculous mycobacteria reveals unexpected co-isolation with methylobacteria.</title>
        <authorList>
            <person name="Hendrix J."/>
            <person name="Epperson L.E."/>
            <person name="Tong E.I."/>
            <person name="Chan Y.L."/>
            <person name="Hasan N.A."/>
            <person name="Dawrs S.N."/>
            <person name="Norton G.J."/>
            <person name="Virdi R."/>
            <person name="Crooks J.L."/>
            <person name="Chan E.D."/>
            <person name="Honda J.R."/>
            <person name="Strong M."/>
        </authorList>
    </citation>
    <scope>NUCLEOTIDE SEQUENCE [LARGE SCALE GENOMIC DNA]</scope>
    <source>
        <strain evidence="3 4">NJH_HI01</strain>
    </source>
</reference>
<organism evidence="3 4">
    <name type="scientific">Methylorubrum rhodesianum</name>
    <dbReference type="NCBI Taxonomy" id="29427"/>
    <lineage>
        <taxon>Bacteria</taxon>
        <taxon>Pseudomonadati</taxon>
        <taxon>Pseudomonadota</taxon>
        <taxon>Alphaproteobacteria</taxon>
        <taxon>Hyphomicrobiales</taxon>
        <taxon>Methylobacteriaceae</taxon>
        <taxon>Methylorubrum</taxon>
    </lineage>
</organism>
<dbReference type="InterPro" id="IPR025758">
    <property type="entry name" value="Fic/DOC_N"/>
</dbReference>
<evidence type="ECO:0000259" key="2">
    <source>
        <dbReference type="PROSITE" id="PS51459"/>
    </source>
</evidence>
<keyword evidence="4" id="KW-1185">Reference proteome</keyword>
<evidence type="ECO:0000313" key="3">
    <source>
        <dbReference type="EMBL" id="MEN3227172.1"/>
    </source>
</evidence>
<dbReference type="SUPFAM" id="SSF140931">
    <property type="entry name" value="Fic-like"/>
    <property type="match status" value="1"/>
</dbReference>
<dbReference type="Proteomes" id="UP001404845">
    <property type="component" value="Unassembled WGS sequence"/>
</dbReference>
<dbReference type="InterPro" id="IPR036597">
    <property type="entry name" value="Fido-like_dom_sf"/>
</dbReference>
<comment type="caution">
    <text evidence="3">The sequence shown here is derived from an EMBL/GenBank/DDBJ whole genome shotgun (WGS) entry which is preliminary data.</text>
</comment>
<dbReference type="PROSITE" id="PS51459">
    <property type="entry name" value="FIDO"/>
    <property type="match status" value="1"/>
</dbReference>
<dbReference type="InterPro" id="IPR040198">
    <property type="entry name" value="Fido_containing"/>
</dbReference>
<gene>
    <name evidence="3" type="ORF">PUR21_05790</name>
</gene>
<dbReference type="PANTHER" id="PTHR13504">
    <property type="entry name" value="FIDO DOMAIN-CONTAINING PROTEIN DDB_G0283145"/>
    <property type="match status" value="1"/>
</dbReference>
<dbReference type="RefSeq" id="WP_200671244.1">
    <property type="nucleotide sequence ID" value="NZ_JACWCW010000055.1"/>
</dbReference>
<feature type="domain" description="Fido" evidence="2">
    <location>
        <begin position="114"/>
        <end position="270"/>
    </location>
</feature>
<dbReference type="EMBL" id="JAQYXL010000001">
    <property type="protein sequence ID" value="MEN3227172.1"/>
    <property type="molecule type" value="Genomic_DNA"/>
</dbReference>
<evidence type="ECO:0000313" key="4">
    <source>
        <dbReference type="Proteomes" id="UP001404845"/>
    </source>
</evidence>
<evidence type="ECO:0000256" key="1">
    <source>
        <dbReference type="SAM" id="MobiDB-lite"/>
    </source>
</evidence>
<protein>
    <submittedName>
        <fullName evidence="3">Fic family protein</fullName>
    </submittedName>
</protein>
<dbReference type="Pfam" id="PF02661">
    <property type="entry name" value="Fic"/>
    <property type="match status" value="1"/>
</dbReference>
<dbReference type="Pfam" id="PF13784">
    <property type="entry name" value="Fic_N"/>
    <property type="match status" value="1"/>
</dbReference>